<name>A0AAE9D4L9_CAEBR</name>
<protein>
    <submittedName>
        <fullName evidence="2">Uncharacterized protein</fullName>
    </submittedName>
</protein>
<dbReference type="AlphaFoldDB" id="A0AAE9D4L9"/>
<feature type="region of interest" description="Disordered" evidence="1">
    <location>
        <begin position="39"/>
        <end position="62"/>
    </location>
</feature>
<accession>A0AAE9D4L9</accession>
<feature type="compositionally biased region" description="Basic residues" evidence="1">
    <location>
        <begin position="49"/>
        <end position="62"/>
    </location>
</feature>
<proteinExistence type="predicted"/>
<organism evidence="2 3">
    <name type="scientific">Caenorhabditis briggsae</name>
    <dbReference type="NCBI Taxonomy" id="6238"/>
    <lineage>
        <taxon>Eukaryota</taxon>
        <taxon>Metazoa</taxon>
        <taxon>Ecdysozoa</taxon>
        <taxon>Nematoda</taxon>
        <taxon>Chromadorea</taxon>
        <taxon>Rhabditida</taxon>
        <taxon>Rhabditina</taxon>
        <taxon>Rhabditomorpha</taxon>
        <taxon>Rhabditoidea</taxon>
        <taxon>Rhabditidae</taxon>
        <taxon>Peloderinae</taxon>
        <taxon>Caenorhabditis</taxon>
    </lineage>
</organism>
<evidence type="ECO:0000256" key="1">
    <source>
        <dbReference type="SAM" id="MobiDB-lite"/>
    </source>
</evidence>
<gene>
    <name evidence="2" type="ORF">L3Y34_003316</name>
</gene>
<dbReference type="EMBL" id="CP090894">
    <property type="protein sequence ID" value="ULT93739.1"/>
    <property type="molecule type" value="Genomic_DNA"/>
</dbReference>
<evidence type="ECO:0000313" key="2">
    <source>
        <dbReference type="EMBL" id="ULT93739.1"/>
    </source>
</evidence>
<reference evidence="2 3" key="1">
    <citation type="submission" date="2022-05" db="EMBL/GenBank/DDBJ databases">
        <title>Chromosome-level reference genomes for two strains of Caenorhabditis briggsae: an improved platform for comparative genomics.</title>
        <authorList>
            <person name="Stevens L."/>
            <person name="Andersen E.C."/>
        </authorList>
    </citation>
    <scope>NUCLEOTIDE SEQUENCE [LARGE SCALE GENOMIC DNA]</scope>
    <source>
        <strain evidence="2">QX1410_ONT</strain>
        <tissue evidence="2">Whole-organism</tissue>
    </source>
</reference>
<feature type="compositionally biased region" description="Basic and acidic residues" evidence="1">
    <location>
        <begin position="39"/>
        <end position="48"/>
    </location>
</feature>
<sequence>MGHKHLADSHKLCVKYEFLKRSTYEEAYRNFCEMLLPDKDEPREDPNRAKTKKGRKHKKSRKPNSYALIPEIIDPEIDSDSEKFKTKPELKTFQEFDVNVVIKFYKEFHKEEFGDIDIDEIFGNADCLQLLLLKNACEKYDGKSTETRFPMKRVVVSRAYGKVNVRMLHPSKPCQNAEYWRCENSGCIVWHGYHARMDKSMRFQHMASAELQCILNAAQLKELEYRTEKYISWNPDVDPFFSFVKYMKRSSLPEDLCDSSVIAKKVTIELGWFGDSDKKNDRQVELLWKWLHNNFLKSIKFRKWTGSRLPKPKWKHLSELDIQDRNIEIDPLKYIHCDTVHIHLETDKFLEFCDKMLKTKYKKEMITIIVNEAFSFEEAKTMVKGKYRLYPNKKYEMEPEKRKRYFELKPEIAQIIFYYEKQSRSGSRNRSGSTSRRQS</sequence>
<evidence type="ECO:0000313" key="3">
    <source>
        <dbReference type="Proteomes" id="UP000827892"/>
    </source>
</evidence>
<dbReference type="Proteomes" id="UP000827892">
    <property type="component" value="Chromosome IV"/>
</dbReference>